<dbReference type="InterPro" id="IPR010105">
    <property type="entry name" value="TonB_sidphr_rcpt"/>
</dbReference>
<dbReference type="GO" id="GO:0015344">
    <property type="term" value="F:siderophore uptake transmembrane transporter activity"/>
    <property type="evidence" value="ECO:0007669"/>
    <property type="project" value="TreeGrafter"/>
</dbReference>
<evidence type="ECO:0000259" key="14">
    <source>
        <dbReference type="Pfam" id="PF07715"/>
    </source>
</evidence>
<keyword evidence="8 15" id="KW-0675">Receptor</keyword>
<dbReference type="PANTHER" id="PTHR32552:SF83">
    <property type="entry name" value="BLR3904 PROTEIN"/>
    <property type="match status" value="1"/>
</dbReference>
<feature type="domain" description="TonB-dependent receptor plug" evidence="14">
    <location>
        <begin position="72"/>
        <end position="169"/>
    </location>
</feature>
<evidence type="ECO:0000313" key="15">
    <source>
        <dbReference type="EMBL" id="TDP11216.1"/>
    </source>
</evidence>
<dbReference type="InterPro" id="IPR036942">
    <property type="entry name" value="Beta-barrel_TonB_sf"/>
</dbReference>
<comment type="caution">
    <text evidence="15">The sequence shown here is derived from an EMBL/GenBank/DDBJ whole genome shotgun (WGS) entry which is preliminary data.</text>
</comment>
<evidence type="ECO:0000256" key="1">
    <source>
        <dbReference type="ARBA" id="ARBA00004571"/>
    </source>
</evidence>
<proteinExistence type="inferred from homology"/>
<dbReference type="EMBL" id="SNXE01000003">
    <property type="protein sequence ID" value="TDP11216.1"/>
    <property type="molecule type" value="Genomic_DNA"/>
</dbReference>
<dbReference type="InterPro" id="IPR039426">
    <property type="entry name" value="TonB-dep_rcpt-like"/>
</dbReference>
<evidence type="ECO:0000256" key="3">
    <source>
        <dbReference type="ARBA" id="ARBA00022448"/>
    </source>
</evidence>
<dbReference type="Gene3D" id="2.40.170.20">
    <property type="entry name" value="TonB-dependent receptor, beta-barrel domain"/>
    <property type="match status" value="1"/>
</dbReference>
<feature type="chain" id="PRO_5020847120" evidence="12">
    <location>
        <begin position="38"/>
        <end position="734"/>
    </location>
</feature>
<evidence type="ECO:0000256" key="7">
    <source>
        <dbReference type="ARBA" id="ARBA00023136"/>
    </source>
</evidence>
<keyword evidence="9 10" id="KW-0998">Cell outer membrane</keyword>
<keyword evidence="3 10" id="KW-0813">Transport</keyword>
<sequence length="734" mass="80381">MAPTLHPSAPASRRLRQHLRTPLLLSTLSLALLPALAQQAQQQQQSLPAVSLQGRSADAPVLVGGFGETPVAKLPLQAQVISAERLRDLGVDALSGLTLLDASVGDAYNAQGYVSYLKVRGYDLDNRFNYRRDGLPINAETALALGNKSSVELLKGTSGIQAGTSAPGGLVNLVVKRPNGNFTSLGLELSERGTVEASVDLSRRFGADQAFGLRLNASGASLRPELRDAKGDRQLLALAGDWRATPDTLVEAEVEWNRQSQPSQPGFSLLGNSLPSAQQIDPRINLNNQPWTQPVVFDNQHASLRLTQRLNADWKAQAHLGLQRLKTDDRLAYPFGCSESADVYWADRYCPNGNFDVYDFRSENERRNTDALDLSLSGRFSTGALRHELSTGLLLSRFETRGQTRRNDGPGTGNINGQLIASNLGAGIDEMTLRDERSTEFYLRDAVLLDAWLPGLKAWAGLRHTRLQRESVQTDGSRATDYTQSVSTPWLGLSQALSPQLMVYASWGQGIESEVVPNRSRYQRPGQALPALKSRQLELGLKSGSSTVDWGIAFFDIKRPQWRDFGDCNSTPLSCERRADGIARHRGLEAQADLKWQGGGLLASAMKLQARQRGSEIASLNGLKPANVPETTLKLQGRQQIAGLPGLQLQLGLVYEGERAVLPDNSLRIPGWTRLDAGARYEQALAGGQLLTWRLGVDNLADRRAWKESPYQYGHVYLYPLAPRTFRASVEVSL</sequence>
<evidence type="ECO:0000256" key="5">
    <source>
        <dbReference type="ARBA" id="ARBA00022692"/>
    </source>
</evidence>
<dbReference type="Pfam" id="PF00593">
    <property type="entry name" value="TonB_dep_Rec_b-barrel"/>
    <property type="match status" value="1"/>
</dbReference>
<dbReference type="PANTHER" id="PTHR32552">
    <property type="entry name" value="FERRICHROME IRON RECEPTOR-RELATED"/>
    <property type="match status" value="1"/>
</dbReference>
<evidence type="ECO:0000259" key="13">
    <source>
        <dbReference type="Pfam" id="PF00593"/>
    </source>
</evidence>
<dbReference type="Gene3D" id="2.170.130.10">
    <property type="entry name" value="TonB-dependent receptor, plug domain"/>
    <property type="match status" value="1"/>
</dbReference>
<dbReference type="OrthoDB" id="8732650at2"/>
<dbReference type="InterPro" id="IPR037066">
    <property type="entry name" value="Plug_dom_sf"/>
</dbReference>
<evidence type="ECO:0000313" key="16">
    <source>
        <dbReference type="Proteomes" id="UP000295357"/>
    </source>
</evidence>
<evidence type="ECO:0000256" key="2">
    <source>
        <dbReference type="ARBA" id="ARBA00009810"/>
    </source>
</evidence>
<keyword evidence="12" id="KW-0732">Signal</keyword>
<dbReference type="GO" id="GO:0038023">
    <property type="term" value="F:signaling receptor activity"/>
    <property type="evidence" value="ECO:0007669"/>
    <property type="project" value="InterPro"/>
</dbReference>
<keyword evidence="4 10" id="KW-1134">Transmembrane beta strand</keyword>
<keyword evidence="5 10" id="KW-0812">Transmembrane</keyword>
<dbReference type="Proteomes" id="UP000295357">
    <property type="component" value="Unassembled WGS sequence"/>
</dbReference>
<gene>
    <name evidence="15" type="ORF">DFR39_103139</name>
</gene>
<dbReference type="InterPro" id="IPR012910">
    <property type="entry name" value="Plug_dom"/>
</dbReference>
<name>A0A4R6N882_9BURK</name>
<dbReference type="Pfam" id="PF07715">
    <property type="entry name" value="Plug"/>
    <property type="match status" value="1"/>
</dbReference>
<evidence type="ECO:0000256" key="9">
    <source>
        <dbReference type="ARBA" id="ARBA00023237"/>
    </source>
</evidence>
<protein>
    <submittedName>
        <fullName evidence="15">Iron complex outermembrane receptor protein</fullName>
    </submittedName>
</protein>
<organism evidence="15 16">
    <name type="scientific">Roseateles asaccharophilus</name>
    <dbReference type="NCBI Taxonomy" id="582607"/>
    <lineage>
        <taxon>Bacteria</taxon>
        <taxon>Pseudomonadati</taxon>
        <taxon>Pseudomonadota</taxon>
        <taxon>Betaproteobacteria</taxon>
        <taxon>Burkholderiales</taxon>
        <taxon>Sphaerotilaceae</taxon>
        <taxon>Roseateles</taxon>
    </lineage>
</organism>
<evidence type="ECO:0000256" key="8">
    <source>
        <dbReference type="ARBA" id="ARBA00023170"/>
    </source>
</evidence>
<dbReference type="PROSITE" id="PS52016">
    <property type="entry name" value="TONB_DEPENDENT_REC_3"/>
    <property type="match status" value="1"/>
</dbReference>
<evidence type="ECO:0000256" key="10">
    <source>
        <dbReference type="PROSITE-ProRule" id="PRU01360"/>
    </source>
</evidence>
<keyword evidence="16" id="KW-1185">Reference proteome</keyword>
<feature type="domain" description="TonB-dependent receptor-like beta-barrel" evidence="13">
    <location>
        <begin position="242"/>
        <end position="700"/>
    </location>
</feature>
<evidence type="ECO:0000256" key="4">
    <source>
        <dbReference type="ARBA" id="ARBA00022452"/>
    </source>
</evidence>
<keyword evidence="6 11" id="KW-0798">TonB box</keyword>
<comment type="similarity">
    <text evidence="2 10 11">Belongs to the TonB-dependent receptor family.</text>
</comment>
<dbReference type="AlphaFoldDB" id="A0A4R6N882"/>
<reference evidence="15 16" key="1">
    <citation type="submission" date="2019-03" db="EMBL/GenBank/DDBJ databases">
        <title>Genomic Encyclopedia of Type Strains, Phase IV (KMG-IV): sequencing the most valuable type-strain genomes for metagenomic binning, comparative biology and taxonomic classification.</title>
        <authorList>
            <person name="Goeker M."/>
        </authorList>
    </citation>
    <scope>NUCLEOTIDE SEQUENCE [LARGE SCALE GENOMIC DNA]</scope>
    <source>
        <strain evidence="15 16">DSM 25082</strain>
    </source>
</reference>
<dbReference type="GO" id="GO:0009279">
    <property type="term" value="C:cell outer membrane"/>
    <property type="evidence" value="ECO:0007669"/>
    <property type="project" value="UniProtKB-SubCell"/>
</dbReference>
<dbReference type="InterPro" id="IPR000531">
    <property type="entry name" value="Beta-barrel_TonB"/>
</dbReference>
<keyword evidence="7 10" id="KW-0472">Membrane</keyword>
<dbReference type="GO" id="GO:0015891">
    <property type="term" value="P:siderophore transport"/>
    <property type="evidence" value="ECO:0007669"/>
    <property type="project" value="InterPro"/>
</dbReference>
<accession>A0A4R6N882</accession>
<dbReference type="SUPFAM" id="SSF56935">
    <property type="entry name" value="Porins"/>
    <property type="match status" value="1"/>
</dbReference>
<comment type="subcellular location">
    <subcellularLocation>
        <location evidence="1 10">Cell outer membrane</location>
        <topology evidence="1 10">Multi-pass membrane protein</topology>
    </subcellularLocation>
</comment>
<dbReference type="CDD" id="cd01347">
    <property type="entry name" value="ligand_gated_channel"/>
    <property type="match status" value="1"/>
</dbReference>
<dbReference type="NCBIfam" id="TIGR01783">
    <property type="entry name" value="TonB-siderophor"/>
    <property type="match status" value="1"/>
</dbReference>
<evidence type="ECO:0000256" key="6">
    <source>
        <dbReference type="ARBA" id="ARBA00023077"/>
    </source>
</evidence>
<dbReference type="RefSeq" id="WP_133603130.1">
    <property type="nucleotide sequence ID" value="NZ_JAUFPJ010000010.1"/>
</dbReference>
<evidence type="ECO:0000256" key="11">
    <source>
        <dbReference type="RuleBase" id="RU003357"/>
    </source>
</evidence>
<feature type="signal peptide" evidence="12">
    <location>
        <begin position="1"/>
        <end position="37"/>
    </location>
</feature>
<evidence type="ECO:0000256" key="12">
    <source>
        <dbReference type="SAM" id="SignalP"/>
    </source>
</evidence>